<dbReference type="EMBL" id="JAINUL010000001">
    <property type="protein sequence ID" value="MCC0097668.1"/>
    <property type="molecule type" value="Genomic_DNA"/>
</dbReference>
<gene>
    <name evidence="1" type="ORF">K7B10_23375</name>
</gene>
<sequence length="64" mass="7149">MAWKKAGSAGHLFYGVTEARLKLISDDEARALMVLLGLLNDTVQSEEIRRAAGEMRFRIDSRLA</sequence>
<dbReference type="Proteomes" id="UP001520654">
    <property type="component" value="Unassembled WGS sequence"/>
</dbReference>
<name>A0ABS8E9H6_9ACTN</name>
<comment type="caution">
    <text evidence="1">The sequence shown here is derived from an EMBL/GenBank/DDBJ whole genome shotgun (WGS) entry which is preliminary data.</text>
</comment>
<reference evidence="1 2" key="1">
    <citation type="submission" date="2021-08" db="EMBL/GenBank/DDBJ databases">
        <title>Genomic Architecture of Streptomyces flavotricini NGL1 and Streptomyces erythrochromogenes HMS4 With Differential Plant Beneficial attributes and laccase production capabilities.</title>
        <authorList>
            <person name="Salwan R."/>
            <person name="Kaur R."/>
            <person name="Sharma V."/>
        </authorList>
    </citation>
    <scope>NUCLEOTIDE SEQUENCE [LARGE SCALE GENOMIC DNA]</scope>
    <source>
        <strain evidence="1 2">NGL1</strain>
    </source>
</reference>
<proteinExistence type="predicted"/>
<evidence type="ECO:0000313" key="1">
    <source>
        <dbReference type="EMBL" id="MCC0097668.1"/>
    </source>
</evidence>
<keyword evidence="2" id="KW-1185">Reference proteome</keyword>
<accession>A0ABS8E9H6</accession>
<organism evidence="1 2">
    <name type="scientific">Streptomyces flavotricini</name>
    <dbReference type="NCBI Taxonomy" id="66888"/>
    <lineage>
        <taxon>Bacteria</taxon>
        <taxon>Bacillati</taxon>
        <taxon>Actinomycetota</taxon>
        <taxon>Actinomycetes</taxon>
        <taxon>Kitasatosporales</taxon>
        <taxon>Streptomycetaceae</taxon>
        <taxon>Streptomyces</taxon>
    </lineage>
</organism>
<protein>
    <submittedName>
        <fullName evidence="1">Uncharacterized protein</fullName>
    </submittedName>
</protein>
<evidence type="ECO:0000313" key="2">
    <source>
        <dbReference type="Proteomes" id="UP001520654"/>
    </source>
</evidence>